<keyword evidence="3" id="KW-1185">Reference proteome</keyword>
<keyword evidence="1" id="KW-0812">Transmembrane</keyword>
<dbReference type="AlphaFoldDB" id="W4UTS1"/>
<evidence type="ECO:0000256" key="1">
    <source>
        <dbReference type="SAM" id="Phobius"/>
    </source>
</evidence>
<comment type="caution">
    <text evidence="2">The sequence shown here is derived from an EMBL/GenBank/DDBJ whole genome shotgun (WGS) entry which is preliminary data.</text>
</comment>
<evidence type="ECO:0000313" key="3">
    <source>
        <dbReference type="Proteomes" id="UP000019131"/>
    </source>
</evidence>
<name>W4UTS1_9BACE</name>
<reference evidence="2 3" key="1">
    <citation type="journal article" date="2014" name="Genome Announc.">
        <title>Draft Genome Sequence of Bacteroides reticulotermitis Strain JCM 10512T, Isolated from the Gut of a Termite.</title>
        <authorList>
            <person name="Yuki M."/>
            <person name="Oshima K."/>
            <person name="Suda W."/>
            <person name="Sakamoto M."/>
            <person name="Iida T."/>
            <person name="Hattori M."/>
            <person name="Ohkuma M."/>
        </authorList>
    </citation>
    <scope>NUCLEOTIDE SEQUENCE [LARGE SCALE GENOMIC DNA]</scope>
    <source>
        <strain evidence="2 3">JCM 10512</strain>
    </source>
</reference>
<keyword evidence="1" id="KW-0472">Membrane</keyword>
<accession>W4UTS1</accession>
<feature type="transmembrane region" description="Helical" evidence="1">
    <location>
        <begin position="14"/>
        <end position="35"/>
    </location>
</feature>
<organism evidence="2 3">
    <name type="scientific">Bacteroides reticulotermitis JCM 10512</name>
    <dbReference type="NCBI Taxonomy" id="1445607"/>
    <lineage>
        <taxon>Bacteria</taxon>
        <taxon>Pseudomonadati</taxon>
        <taxon>Bacteroidota</taxon>
        <taxon>Bacteroidia</taxon>
        <taxon>Bacteroidales</taxon>
        <taxon>Bacteroidaceae</taxon>
        <taxon>Bacteroides</taxon>
    </lineage>
</organism>
<keyword evidence="1" id="KW-1133">Transmembrane helix</keyword>
<sequence length="66" mass="7519">MKDSGQKPNYERKILPVVRLFSVFFLLCGIGSCIYDNTDDCPQGIHVRFYSKLRVVLTRCAHNPTG</sequence>
<proteinExistence type="predicted"/>
<gene>
    <name evidence="2" type="ORF">JCM10512_2546</name>
</gene>
<dbReference type="Proteomes" id="UP000019131">
    <property type="component" value="Unassembled WGS sequence"/>
</dbReference>
<protein>
    <submittedName>
        <fullName evidence="2">Uncharacterized protein</fullName>
    </submittedName>
</protein>
<dbReference type="EMBL" id="BAIV01000014">
    <property type="protein sequence ID" value="GAE84217.1"/>
    <property type="molecule type" value="Genomic_DNA"/>
</dbReference>
<evidence type="ECO:0000313" key="2">
    <source>
        <dbReference type="EMBL" id="GAE84217.1"/>
    </source>
</evidence>
<dbReference type="PROSITE" id="PS51257">
    <property type="entry name" value="PROKAR_LIPOPROTEIN"/>
    <property type="match status" value="1"/>
</dbReference>
<dbReference type="STRING" id="1445607.JCM10512_2546"/>